<dbReference type="EC" id="3.2.1.21" evidence="13"/>
<dbReference type="FunFam" id="2.60.40.10:FF:000757">
    <property type="entry name" value="Beta-glucosidase G"/>
    <property type="match status" value="1"/>
</dbReference>
<evidence type="ECO:0000256" key="8">
    <source>
        <dbReference type="ARBA" id="ARBA00023001"/>
    </source>
</evidence>
<dbReference type="Pfam" id="PF14310">
    <property type="entry name" value="Fn3-like"/>
    <property type="match status" value="1"/>
</dbReference>
<keyword evidence="7 13" id="KW-0378">Hydrolase</keyword>
<comment type="caution">
    <text evidence="16">The sequence shown here is derived from an EMBL/GenBank/DDBJ whole genome shotgun (WGS) entry which is preliminary data.</text>
</comment>
<evidence type="ECO:0000256" key="4">
    <source>
        <dbReference type="ARBA" id="ARBA00005336"/>
    </source>
</evidence>
<dbReference type="InterPro" id="IPR001764">
    <property type="entry name" value="Glyco_hydro_3_N"/>
</dbReference>
<feature type="signal peptide" evidence="14">
    <location>
        <begin position="1"/>
        <end position="16"/>
    </location>
</feature>
<dbReference type="Pfam" id="PF01915">
    <property type="entry name" value="Glyco_hydro_3_C"/>
    <property type="match status" value="1"/>
</dbReference>
<keyword evidence="11 13" id="KW-0326">Glycosidase</keyword>
<evidence type="ECO:0000256" key="2">
    <source>
        <dbReference type="ARBA" id="ARBA00004613"/>
    </source>
</evidence>
<evidence type="ECO:0000256" key="12">
    <source>
        <dbReference type="ARBA" id="ARBA00023326"/>
    </source>
</evidence>
<evidence type="ECO:0000256" key="9">
    <source>
        <dbReference type="ARBA" id="ARBA00023180"/>
    </source>
</evidence>
<dbReference type="UniPathway" id="UPA00696"/>
<comment type="catalytic activity">
    <reaction evidence="1 13">
        <text>Hydrolysis of terminal, non-reducing beta-D-glucosyl residues with release of beta-D-glucose.</text>
        <dbReference type="EC" id="3.2.1.21"/>
    </reaction>
</comment>
<dbReference type="SMART" id="SM01217">
    <property type="entry name" value="Fn3_like"/>
    <property type="match status" value="1"/>
</dbReference>
<comment type="subcellular location">
    <subcellularLocation>
        <location evidence="2">Secreted</location>
    </subcellularLocation>
</comment>
<evidence type="ECO:0000256" key="11">
    <source>
        <dbReference type="ARBA" id="ARBA00023295"/>
    </source>
</evidence>
<evidence type="ECO:0000256" key="1">
    <source>
        <dbReference type="ARBA" id="ARBA00000448"/>
    </source>
</evidence>
<dbReference type="FunFam" id="3.20.20.300:FF:000002">
    <property type="entry name" value="Probable beta-glucosidase"/>
    <property type="match status" value="1"/>
</dbReference>
<dbReference type="GO" id="GO:0008422">
    <property type="term" value="F:beta-glucosidase activity"/>
    <property type="evidence" value="ECO:0007669"/>
    <property type="project" value="UniProtKB-EC"/>
</dbReference>
<dbReference type="InterPro" id="IPR026891">
    <property type="entry name" value="Fn3-like"/>
</dbReference>
<dbReference type="Gene3D" id="3.40.50.1700">
    <property type="entry name" value="Glycoside hydrolase family 3 C-terminal domain"/>
    <property type="match status" value="1"/>
</dbReference>
<dbReference type="InterPro" id="IPR013783">
    <property type="entry name" value="Ig-like_fold"/>
</dbReference>
<dbReference type="PANTHER" id="PTHR42715:SF5">
    <property type="entry name" value="BETA-GLUCOSIDASE M-RELATED"/>
    <property type="match status" value="1"/>
</dbReference>
<dbReference type="Proteomes" id="UP000094444">
    <property type="component" value="Unassembled WGS sequence"/>
</dbReference>
<name>A0A2P5I8A7_DIAHE</name>
<evidence type="ECO:0000256" key="5">
    <source>
        <dbReference type="ARBA" id="ARBA00022525"/>
    </source>
</evidence>
<dbReference type="InterPro" id="IPR017853">
    <property type="entry name" value="GH"/>
</dbReference>
<dbReference type="InterPro" id="IPR002772">
    <property type="entry name" value="Glyco_hydro_3_C"/>
</dbReference>
<keyword evidence="9" id="KW-0325">Glycoprotein</keyword>
<keyword evidence="5" id="KW-0964">Secreted</keyword>
<evidence type="ECO:0000259" key="15">
    <source>
        <dbReference type="SMART" id="SM01217"/>
    </source>
</evidence>
<reference evidence="16" key="1">
    <citation type="submission" date="2017-09" db="EMBL/GenBank/DDBJ databases">
        <title>Polyketide synthases of a Diaporthe helianthi virulent isolate.</title>
        <authorList>
            <person name="Baroncelli R."/>
        </authorList>
    </citation>
    <scope>NUCLEOTIDE SEQUENCE [LARGE SCALE GENOMIC DNA]</scope>
    <source>
        <strain evidence="16">7/96</strain>
    </source>
</reference>
<accession>A0A2P5I8A7</accession>
<evidence type="ECO:0000313" key="17">
    <source>
        <dbReference type="Proteomes" id="UP000094444"/>
    </source>
</evidence>
<dbReference type="Gene3D" id="2.60.40.10">
    <property type="entry name" value="Immunoglobulins"/>
    <property type="match status" value="1"/>
</dbReference>
<feature type="domain" description="Fibronectin type III-like" evidence="15">
    <location>
        <begin position="672"/>
        <end position="738"/>
    </location>
</feature>
<feature type="chain" id="PRO_5015116224" description="beta-glucosidase" evidence="14">
    <location>
        <begin position="17"/>
        <end position="749"/>
    </location>
</feature>
<sequence length="749" mass="80609">MTGFVLYCFISLLAWGESTISQDVITDDTVFYGQSPPVYPSPNGIGSGNWRDSYIKARAFVGQLTFEEKVNLTGGITSSTGCSGFIARIPRLDFPGLCLSDAGNGLRGADYVSAWAAGWSVGASWNRELAHQRAVGMGQEFYKKGSNVLLGPVVGPLGRIASGGRNWEGFSNDPYLTGQLAYETVVGVQSTGVITSVKHFIGNEQETNRNPDANVSSVSSNIDDKTMHELYLWLVNRPLNTVNNSWACDNSYTQNGLLKTELGFQGFVVSDWFGQHSGVASALAGLDMVMPSGATYWGANLVEAVNNGSVPEVRLDDMATRIIAAWYQMGQDSSDLPVPGSGIPEDLSQPHSRVVGWNTSFKDTLYRGALEGHVLLKNEGALPLKTPELLSVFGYSAKTQTSTIFISGVTSGIAEKGTIISGGGSGASQPPWISSPFQALTERAQEDLTALYWDFQSTSPSVDATSDACIVDVNVFATEGSDRPSLRDDYTDSIILNVAANCSNTIVIFQNSGVRLVDQFVDHPNVTALIFAHVPGQDSGKALVSLLYGDDNFSGKLPYSVPRNESDYAGLQNATEPDGIYALFPQSDFSEGLYIDYRAFDAKNITPRYEFGFGLSYTSFEYSNLTSAVSSNISTNEYPTGKVLEGGQVDLWEVVATVSATVTNSGNSTGAEIAQLYVGIAGGPAKQLRGFEKPMLEAGQSATVEFPLTRRDLSTWDVTAQKWLLQKGDYPLYVGSSSRNLPLKGMLEI</sequence>
<dbReference type="Gene3D" id="3.20.20.300">
    <property type="entry name" value="Glycoside hydrolase, family 3, N-terminal domain"/>
    <property type="match status" value="1"/>
</dbReference>
<dbReference type="STRING" id="158607.A0A2P5I8A7"/>
<dbReference type="InterPro" id="IPR036962">
    <property type="entry name" value="Glyco_hydro_3_N_sf"/>
</dbReference>
<dbReference type="InterPro" id="IPR019800">
    <property type="entry name" value="Glyco_hydro_3_AS"/>
</dbReference>
<evidence type="ECO:0000256" key="7">
    <source>
        <dbReference type="ARBA" id="ARBA00022801"/>
    </source>
</evidence>
<comment type="pathway">
    <text evidence="3 13">Glycan metabolism; cellulose degradation.</text>
</comment>
<protein>
    <recommendedName>
        <fullName evidence="13">beta-glucosidase</fullName>
        <ecNumber evidence="13">3.2.1.21</ecNumber>
    </recommendedName>
</protein>
<dbReference type="GO" id="GO:0005576">
    <property type="term" value="C:extracellular region"/>
    <property type="evidence" value="ECO:0007669"/>
    <property type="project" value="UniProtKB-SubCell"/>
</dbReference>
<dbReference type="OrthoDB" id="416222at2759"/>
<dbReference type="InParanoid" id="A0A2P5I8A7"/>
<evidence type="ECO:0000256" key="10">
    <source>
        <dbReference type="ARBA" id="ARBA00023277"/>
    </source>
</evidence>
<evidence type="ECO:0000256" key="13">
    <source>
        <dbReference type="RuleBase" id="RU361161"/>
    </source>
</evidence>
<evidence type="ECO:0000256" key="14">
    <source>
        <dbReference type="SAM" id="SignalP"/>
    </source>
</evidence>
<organism evidence="16 17">
    <name type="scientific">Diaporthe helianthi</name>
    <dbReference type="NCBI Taxonomy" id="158607"/>
    <lineage>
        <taxon>Eukaryota</taxon>
        <taxon>Fungi</taxon>
        <taxon>Dikarya</taxon>
        <taxon>Ascomycota</taxon>
        <taxon>Pezizomycotina</taxon>
        <taxon>Sordariomycetes</taxon>
        <taxon>Sordariomycetidae</taxon>
        <taxon>Diaporthales</taxon>
        <taxon>Diaporthaceae</taxon>
        <taxon>Diaporthe</taxon>
    </lineage>
</organism>
<gene>
    <name evidence="16" type="ORF">DHEL01_v202861</name>
</gene>
<keyword evidence="8" id="KW-0136">Cellulose degradation</keyword>
<comment type="similarity">
    <text evidence="4 13">Belongs to the glycosyl hydrolase 3 family.</text>
</comment>
<evidence type="ECO:0000313" key="16">
    <source>
        <dbReference type="EMBL" id="POS78740.1"/>
    </source>
</evidence>
<keyword evidence="10 13" id="KW-0119">Carbohydrate metabolism</keyword>
<dbReference type="AlphaFoldDB" id="A0A2P5I8A7"/>
<proteinExistence type="inferred from homology"/>
<dbReference type="Pfam" id="PF00933">
    <property type="entry name" value="Glyco_hydro_3"/>
    <property type="match status" value="1"/>
</dbReference>
<keyword evidence="6 14" id="KW-0732">Signal</keyword>
<dbReference type="InterPro" id="IPR036881">
    <property type="entry name" value="Glyco_hydro_3_C_sf"/>
</dbReference>
<keyword evidence="12 13" id="KW-0624">Polysaccharide degradation</keyword>
<dbReference type="PROSITE" id="PS00775">
    <property type="entry name" value="GLYCOSYL_HYDROL_F3"/>
    <property type="match status" value="1"/>
</dbReference>
<dbReference type="GO" id="GO:0030245">
    <property type="term" value="P:cellulose catabolic process"/>
    <property type="evidence" value="ECO:0007669"/>
    <property type="project" value="UniProtKB-UniPathway"/>
</dbReference>
<dbReference type="PRINTS" id="PR00133">
    <property type="entry name" value="GLHYDRLASE3"/>
</dbReference>
<dbReference type="InterPro" id="IPR050288">
    <property type="entry name" value="Cellulose_deg_GH3"/>
</dbReference>
<evidence type="ECO:0000256" key="6">
    <source>
        <dbReference type="ARBA" id="ARBA00022729"/>
    </source>
</evidence>
<keyword evidence="17" id="KW-1185">Reference proteome</keyword>
<evidence type="ECO:0000256" key="3">
    <source>
        <dbReference type="ARBA" id="ARBA00004987"/>
    </source>
</evidence>
<dbReference type="PANTHER" id="PTHR42715">
    <property type="entry name" value="BETA-GLUCOSIDASE"/>
    <property type="match status" value="1"/>
</dbReference>
<dbReference type="EMBL" id="MAVT02000163">
    <property type="protein sequence ID" value="POS78740.1"/>
    <property type="molecule type" value="Genomic_DNA"/>
</dbReference>
<dbReference type="SUPFAM" id="SSF52279">
    <property type="entry name" value="Beta-D-glucan exohydrolase, C-terminal domain"/>
    <property type="match status" value="1"/>
</dbReference>
<dbReference type="SUPFAM" id="SSF51445">
    <property type="entry name" value="(Trans)glycosidases"/>
    <property type="match status" value="1"/>
</dbReference>